<proteinExistence type="predicted"/>
<dbReference type="Proteomes" id="UP000189370">
    <property type="component" value="Unassembled WGS sequence"/>
</dbReference>
<protein>
    <submittedName>
        <fullName evidence="1">Uncharacterized protein</fullName>
    </submittedName>
</protein>
<accession>A0A1S8AQR3</accession>
<evidence type="ECO:0000313" key="2">
    <source>
        <dbReference type="Proteomes" id="UP000189370"/>
    </source>
</evidence>
<dbReference type="EMBL" id="LWLN01000003">
    <property type="protein sequence ID" value="OLZ39065.1"/>
    <property type="molecule type" value="Genomic_DNA"/>
</dbReference>
<organism evidence="1 2">
    <name type="scientific">Natrinema saccharevitans</name>
    <dbReference type="NCBI Taxonomy" id="301967"/>
    <lineage>
        <taxon>Archaea</taxon>
        <taxon>Methanobacteriati</taxon>
        <taxon>Methanobacteriota</taxon>
        <taxon>Stenosarchaea group</taxon>
        <taxon>Halobacteria</taxon>
        <taxon>Halobacteriales</taxon>
        <taxon>Natrialbaceae</taxon>
        <taxon>Natrinema</taxon>
    </lineage>
</organism>
<name>A0A1S8AQR3_9EURY</name>
<keyword evidence="2" id="KW-1185">Reference proteome</keyword>
<reference evidence="2" key="1">
    <citation type="submission" date="2016-04" db="EMBL/GenBank/DDBJ databases">
        <authorList>
            <person name="Chen S.-C."/>
            <person name="Lai M.-C."/>
        </authorList>
    </citation>
    <scope>NUCLEOTIDE SEQUENCE [LARGE SCALE GENOMIC DNA]</scope>
    <source>
        <strain evidence="2">AB14</strain>
    </source>
</reference>
<gene>
    <name evidence="1" type="ORF">A6E15_19055</name>
</gene>
<evidence type="ECO:0000313" key="1">
    <source>
        <dbReference type="EMBL" id="OLZ39065.1"/>
    </source>
</evidence>
<dbReference type="STRING" id="301967.A6E15_19055"/>
<comment type="caution">
    <text evidence="1">The sequence shown here is derived from an EMBL/GenBank/DDBJ whole genome shotgun (WGS) entry which is preliminary data.</text>
</comment>
<dbReference type="AlphaFoldDB" id="A0A1S8AQR3"/>
<sequence>MISMATSENALAFESQLAEMGVEITNPGPEATLERRYEPFIGRNSEPFETVRDALDRETRLRLRPPGPWEVREDTPRTRSWALPRLGHEVRLTTDGTLDDWTLTVDGDVELEDASRLEAFKAAKDRIEEIADTISEGKRQ</sequence>